<proteinExistence type="predicted"/>
<feature type="compositionally biased region" description="Basic and acidic residues" evidence="2">
    <location>
        <begin position="1"/>
        <end position="17"/>
    </location>
</feature>
<dbReference type="Pfam" id="PF05186">
    <property type="entry name" value="Dpy-30"/>
    <property type="match status" value="1"/>
</dbReference>
<accession>A0A7R9J784</accession>
<evidence type="ECO:0000256" key="2">
    <source>
        <dbReference type="SAM" id="MobiDB-lite"/>
    </source>
</evidence>
<sequence length="312" mass="36700">MKTKGKMAERRREERTGPRWRGRAGWREGGGGELVGGKVEGESWLEGRRNNTDETTVLNYFDELEIHPMRFSPSDEKSPLLEDTTQTIIDQIGRPRNYGPTTEEIDEIMLKEEERKKQKKQEVESKEEEMKKRAREERMIKMEEWGTLMNTLKEEEEELLAVQGTPLRHYLMRYIFPVLTKGLMEVAKVRPSDPVDYLAEFLFRENPEGKMFQPDIVEAAQDLLEVIYKFQDTLMIQQELDQNILDKPQELDQNILDDKPQELDQNILDKPQELDQNILDKPQELDQNILDDKPQELDQNILDDKPQQNETN</sequence>
<dbReference type="CDD" id="cd22967">
    <property type="entry name" value="DD_AK7"/>
    <property type="match status" value="1"/>
</dbReference>
<organism evidence="3">
    <name type="scientific">Timema californicum</name>
    <name type="common">California timema</name>
    <name type="synonym">Walking stick</name>
    <dbReference type="NCBI Taxonomy" id="61474"/>
    <lineage>
        <taxon>Eukaryota</taxon>
        <taxon>Metazoa</taxon>
        <taxon>Ecdysozoa</taxon>
        <taxon>Arthropoda</taxon>
        <taxon>Hexapoda</taxon>
        <taxon>Insecta</taxon>
        <taxon>Pterygota</taxon>
        <taxon>Neoptera</taxon>
        <taxon>Polyneoptera</taxon>
        <taxon>Phasmatodea</taxon>
        <taxon>Timematodea</taxon>
        <taxon>Timematoidea</taxon>
        <taxon>Timematidae</taxon>
        <taxon>Timema</taxon>
    </lineage>
</organism>
<protein>
    <submittedName>
        <fullName evidence="3">(California timema) hypothetical protein</fullName>
    </submittedName>
</protein>
<dbReference type="InterPro" id="IPR047499">
    <property type="entry name" value="DD_AK7"/>
</dbReference>
<evidence type="ECO:0000256" key="1">
    <source>
        <dbReference type="SAM" id="Coils"/>
    </source>
</evidence>
<feature type="coiled-coil region" evidence="1">
    <location>
        <begin position="109"/>
        <end position="137"/>
    </location>
</feature>
<dbReference type="AlphaFoldDB" id="A0A7R9J784"/>
<reference evidence="3" key="1">
    <citation type="submission" date="2020-11" db="EMBL/GenBank/DDBJ databases">
        <authorList>
            <person name="Tran Van P."/>
        </authorList>
    </citation>
    <scope>NUCLEOTIDE SEQUENCE</scope>
</reference>
<dbReference type="InterPro" id="IPR007858">
    <property type="entry name" value="Dpy-30_motif"/>
</dbReference>
<name>A0A7R9J784_TIMCA</name>
<feature type="region of interest" description="Disordered" evidence="2">
    <location>
        <begin position="1"/>
        <end position="40"/>
    </location>
</feature>
<gene>
    <name evidence="3" type="ORF">TCMB3V08_LOCUS6590</name>
</gene>
<keyword evidence="1" id="KW-0175">Coiled coil</keyword>
<evidence type="ECO:0000313" key="3">
    <source>
        <dbReference type="EMBL" id="CAD7573970.1"/>
    </source>
</evidence>
<dbReference type="EMBL" id="OE181988">
    <property type="protein sequence ID" value="CAD7573970.1"/>
    <property type="molecule type" value="Genomic_DNA"/>
</dbReference>
<dbReference type="Gene3D" id="1.20.890.10">
    <property type="entry name" value="cAMP-dependent protein kinase regulatory subunit, dimerization-anchoring domain"/>
    <property type="match status" value="1"/>
</dbReference>